<dbReference type="InterPro" id="IPR040000">
    <property type="entry name" value="NOP9"/>
</dbReference>
<dbReference type="Gene3D" id="1.25.10.10">
    <property type="entry name" value="Leucine-rich Repeat Variant"/>
    <property type="match status" value="2"/>
</dbReference>
<dbReference type="PANTHER" id="PTHR13102:SF0">
    <property type="entry name" value="NUCLEOLAR PROTEIN 9"/>
    <property type="match status" value="1"/>
</dbReference>
<dbReference type="InterPro" id="IPR001313">
    <property type="entry name" value="Pumilio_RNA-bd_rpt"/>
</dbReference>
<keyword evidence="9" id="KW-1185">Reference proteome</keyword>
<protein>
    <recommendedName>
        <fullName evidence="2">Nucleolar protein 9</fullName>
    </recommendedName>
    <alternativeName>
        <fullName evidence="5 6">Pumilio domain-containing protein NOP9</fullName>
    </alternativeName>
</protein>
<dbReference type="GO" id="GO:0030688">
    <property type="term" value="C:preribosome, small subunit precursor"/>
    <property type="evidence" value="ECO:0007669"/>
    <property type="project" value="TreeGrafter"/>
</dbReference>
<dbReference type="SMART" id="SM00025">
    <property type="entry name" value="Pumilio"/>
    <property type="match status" value="4"/>
</dbReference>
<feature type="region of interest" description="Disordered" evidence="7">
    <location>
        <begin position="702"/>
        <end position="725"/>
    </location>
</feature>
<dbReference type="GO" id="GO:0000480">
    <property type="term" value="P:endonucleolytic cleavage in 5'-ETS of tricistronic rRNA transcript (SSU-rRNA, 5.8S rRNA, LSU-rRNA)"/>
    <property type="evidence" value="ECO:0007669"/>
    <property type="project" value="TreeGrafter"/>
</dbReference>
<reference evidence="8" key="1">
    <citation type="submission" date="2023-10" db="EMBL/GenBank/DDBJ databases">
        <authorList>
            <person name="Hackl T."/>
        </authorList>
    </citation>
    <scope>NUCLEOTIDE SEQUENCE</scope>
</reference>
<proteinExistence type="predicted"/>
<feature type="compositionally biased region" description="Basic and acidic residues" evidence="7">
    <location>
        <begin position="10"/>
        <end position="22"/>
    </location>
</feature>
<sequence>MPKPRSKRQAIREERKQKRQENESAAGTAGEDSARSNKRQRLNDEEGDNENDNENPNATGDQALTAEYGYEQSLSTGPAQAEREFFGMLSEQEQEYFRSVDEQLDIDDFPSQEERQLYLAGVFAEAEGKELKLACSQSCSRLMERLILMSNTRQKKKLFEQFATHFLNLIQHRFASHCCETLFLQSAPVVTRELGGERDDMPTDGEDPDQRALPSMEELFLLTLDELEGQLSYLLTDKFASHTLRVLLMILAGRPLEQSQTKSLIHSKRKEKISAPWTFNDSAESKSELRAVPSSFGLATKKIIADSISGMSLTELRVLATHPTGNPVLQLLLELDITMSSKSGDEPGDMTLLWRLLPDAPASLMDATTPAADFVNSMMYDVIGSRLLETLITHSPGKLFKGLYKHIIGPRIHSLLRNDIASYPAICVLNRLSKEDLVAAVEKTLPELDKLVTLSRFNVIKTLFERCQVRQATSEVAALTKALIEACGSDSKALVPRLCLPPQPEGQDGKGHDPSSKNRSALVSHGSQLVTTLLAMPGTPCKAIQTSLSALTAEQILELATSSAPTSHVLVDALSTPSQNKIFHKALVAVLRPHTMALAMSAHGNKVLNSVISAPSKSDGITIPFHLKELIISQLGEHESELRESFEGRRVWRSWQGDLWRNRRTEWIAWAKEVDSAPEPVVSGRQPKANGLRHGNVNSIKIQGRDNFGSNAPVKKRKRDAEIAS</sequence>
<dbReference type="GO" id="GO:0005730">
    <property type="term" value="C:nucleolus"/>
    <property type="evidence" value="ECO:0007669"/>
    <property type="project" value="UniProtKB-SubCell"/>
</dbReference>
<evidence type="ECO:0000256" key="5">
    <source>
        <dbReference type="ARBA" id="ARBA00030932"/>
    </source>
</evidence>
<accession>A0AAI8YM07</accession>
<comment type="subcellular location">
    <subcellularLocation>
        <location evidence="1">Nucleus</location>
        <location evidence="1">Nucleolus</location>
    </subcellularLocation>
</comment>
<evidence type="ECO:0000256" key="4">
    <source>
        <dbReference type="ARBA" id="ARBA00024893"/>
    </source>
</evidence>
<feature type="region of interest" description="Disordered" evidence="7">
    <location>
        <begin position="498"/>
        <end position="521"/>
    </location>
</feature>
<comment type="caution">
    <text evidence="8">The sequence shown here is derived from an EMBL/GenBank/DDBJ whole genome shotgun (WGS) entry which is preliminary data.</text>
</comment>
<feature type="region of interest" description="Disordered" evidence="7">
    <location>
        <begin position="1"/>
        <end position="61"/>
    </location>
</feature>
<dbReference type="GO" id="GO:0030686">
    <property type="term" value="C:90S preribosome"/>
    <property type="evidence" value="ECO:0007669"/>
    <property type="project" value="TreeGrafter"/>
</dbReference>
<dbReference type="InterPro" id="IPR011989">
    <property type="entry name" value="ARM-like"/>
</dbReference>
<dbReference type="Pfam" id="PF22493">
    <property type="entry name" value="PUF_NOP9"/>
    <property type="match status" value="1"/>
</dbReference>
<evidence type="ECO:0000256" key="6">
    <source>
        <dbReference type="ARBA" id="ARBA00031929"/>
    </source>
</evidence>
<name>A0AAI8YM07_9PEZI</name>
<dbReference type="Proteomes" id="UP001295740">
    <property type="component" value="Unassembled WGS sequence"/>
</dbReference>
<dbReference type="PANTHER" id="PTHR13102">
    <property type="entry name" value="NUCLEOLAR PROTEIN 9"/>
    <property type="match status" value="1"/>
</dbReference>
<dbReference type="SUPFAM" id="SSF48371">
    <property type="entry name" value="ARM repeat"/>
    <property type="match status" value="1"/>
</dbReference>
<keyword evidence="3" id="KW-0677">Repeat</keyword>
<dbReference type="EMBL" id="CAUWAG010000012">
    <property type="protein sequence ID" value="CAJ2509545.1"/>
    <property type="molecule type" value="Genomic_DNA"/>
</dbReference>
<dbReference type="GO" id="GO:0003723">
    <property type="term" value="F:RNA binding"/>
    <property type="evidence" value="ECO:0007669"/>
    <property type="project" value="InterPro"/>
</dbReference>
<dbReference type="GO" id="GO:0000472">
    <property type="term" value="P:endonucleolytic cleavage to generate mature 5'-end of SSU-rRNA from (SSU-rRNA, 5.8S rRNA, LSU-rRNA)"/>
    <property type="evidence" value="ECO:0007669"/>
    <property type="project" value="TreeGrafter"/>
</dbReference>
<comment type="function">
    <text evidence="4">RNA-binding nucleolar protein required for pre-rRNA processing. Involved in production of 18S rRNA and assembly of small ribosomal subunit.</text>
</comment>
<evidence type="ECO:0000313" key="9">
    <source>
        <dbReference type="Proteomes" id="UP001295740"/>
    </source>
</evidence>
<dbReference type="InterPro" id="IPR016024">
    <property type="entry name" value="ARM-type_fold"/>
</dbReference>
<evidence type="ECO:0000256" key="2">
    <source>
        <dbReference type="ARBA" id="ARBA00016427"/>
    </source>
</evidence>
<evidence type="ECO:0000256" key="3">
    <source>
        <dbReference type="ARBA" id="ARBA00022737"/>
    </source>
</evidence>
<evidence type="ECO:0000313" key="8">
    <source>
        <dbReference type="EMBL" id="CAJ2509545.1"/>
    </source>
</evidence>
<dbReference type="AlphaFoldDB" id="A0AAI8YM07"/>
<dbReference type="GO" id="GO:0000447">
    <property type="term" value="P:endonucleolytic cleavage in ITS1 to separate SSU-rRNA from 5.8S rRNA and LSU-rRNA from tricistronic rRNA transcript (SSU-rRNA, 5.8S rRNA, LSU-rRNA)"/>
    <property type="evidence" value="ECO:0007669"/>
    <property type="project" value="TreeGrafter"/>
</dbReference>
<evidence type="ECO:0000256" key="7">
    <source>
        <dbReference type="SAM" id="MobiDB-lite"/>
    </source>
</evidence>
<dbReference type="GO" id="GO:0000056">
    <property type="term" value="P:ribosomal small subunit export from nucleus"/>
    <property type="evidence" value="ECO:0007669"/>
    <property type="project" value="TreeGrafter"/>
</dbReference>
<gene>
    <name evidence="8" type="ORF">KHLLAP_LOCUS10013</name>
</gene>
<evidence type="ECO:0000256" key="1">
    <source>
        <dbReference type="ARBA" id="ARBA00004604"/>
    </source>
</evidence>
<organism evidence="8 9">
    <name type="scientific">Anthostomella pinea</name>
    <dbReference type="NCBI Taxonomy" id="933095"/>
    <lineage>
        <taxon>Eukaryota</taxon>
        <taxon>Fungi</taxon>
        <taxon>Dikarya</taxon>
        <taxon>Ascomycota</taxon>
        <taxon>Pezizomycotina</taxon>
        <taxon>Sordariomycetes</taxon>
        <taxon>Xylariomycetidae</taxon>
        <taxon>Xylariales</taxon>
        <taxon>Xylariaceae</taxon>
        <taxon>Anthostomella</taxon>
    </lineage>
</organism>
<feature type="compositionally biased region" description="Basic and acidic residues" evidence="7">
    <location>
        <begin position="507"/>
        <end position="516"/>
    </location>
</feature>